<protein>
    <submittedName>
        <fullName evidence="2">TrfA protein</fullName>
    </submittedName>
</protein>
<dbReference type="InterPro" id="IPR010751">
    <property type="entry name" value="TrfA"/>
</dbReference>
<dbReference type="Proteomes" id="UP000316905">
    <property type="component" value="Unassembled WGS sequence"/>
</dbReference>
<dbReference type="OrthoDB" id="8481003at2"/>
<dbReference type="Pfam" id="PF07042">
    <property type="entry name" value="TrfA"/>
    <property type="match status" value="1"/>
</dbReference>
<dbReference type="EMBL" id="VLKY01000029">
    <property type="protein sequence ID" value="TWI46857.1"/>
    <property type="molecule type" value="Genomic_DNA"/>
</dbReference>
<sequence length="318" mass="36777">MNKDTAPRPASSRLKALLQKREAEAKARQEVVEKASEEVKDIQAEVASQGALNLQLPLFPEYASAMPHHWTRTTLFASIARGKRKLHHRQQLASRTDFTILYTGQQLDMADNDVFLHALQLAQNQDAGQVIHFIRSKFLEGIGRTASGQNTYAWLENSLRRLAEATLFIESDQGQGLMVRLIKDMAWNKKQDEYWLALDPHIVKFFQQSQIAYIDFEVRKKLKYALSKWLQNYACGHRAGEHHFVSIENLMHWSGSTGRVRDFAEHKERGLRVALAELESHGVIRDWEIYERPNGRKKQLMVKWFRPQKVKELSQESS</sequence>
<dbReference type="RefSeq" id="WP_158635477.1">
    <property type="nucleotide sequence ID" value="NZ_VLKY01000029.1"/>
</dbReference>
<reference evidence="2 3" key="1">
    <citation type="journal article" date="2015" name="Stand. Genomic Sci.">
        <title>Genomic Encyclopedia of Bacterial and Archaeal Type Strains, Phase III: the genomes of soil and plant-associated and newly described type strains.</title>
        <authorList>
            <person name="Whitman W.B."/>
            <person name="Woyke T."/>
            <person name="Klenk H.P."/>
            <person name="Zhou Y."/>
            <person name="Lilburn T.G."/>
            <person name="Beck B.J."/>
            <person name="De Vos P."/>
            <person name="Vandamme P."/>
            <person name="Eisen J.A."/>
            <person name="Garrity G."/>
            <person name="Hugenholtz P."/>
            <person name="Kyrpides N.C."/>
        </authorList>
    </citation>
    <scope>NUCLEOTIDE SEQUENCE [LARGE SCALE GENOMIC DNA]</scope>
    <source>
        <strain evidence="2 3">CGMCC 1.6858</strain>
    </source>
</reference>
<name>A0A562PQY3_9PSED</name>
<gene>
    <name evidence="2" type="ORF">IQ22_04474</name>
</gene>
<proteinExistence type="predicted"/>
<evidence type="ECO:0000313" key="3">
    <source>
        <dbReference type="Proteomes" id="UP000316905"/>
    </source>
</evidence>
<keyword evidence="3" id="KW-1185">Reference proteome</keyword>
<feature type="coiled-coil region" evidence="1">
    <location>
        <begin position="18"/>
        <end position="45"/>
    </location>
</feature>
<dbReference type="AlphaFoldDB" id="A0A562PQY3"/>
<organism evidence="2 3">
    <name type="scientific">Pseudomonas duriflava</name>
    <dbReference type="NCBI Taxonomy" id="459528"/>
    <lineage>
        <taxon>Bacteria</taxon>
        <taxon>Pseudomonadati</taxon>
        <taxon>Pseudomonadota</taxon>
        <taxon>Gammaproteobacteria</taxon>
        <taxon>Pseudomonadales</taxon>
        <taxon>Pseudomonadaceae</taxon>
        <taxon>Pseudomonas</taxon>
    </lineage>
</organism>
<comment type="caution">
    <text evidence="2">The sequence shown here is derived from an EMBL/GenBank/DDBJ whole genome shotgun (WGS) entry which is preliminary data.</text>
</comment>
<keyword evidence="1" id="KW-0175">Coiled coil</keyword>
<evidence type="ECO:0000256" key="1">
    <source>
        <dbReference type="SAM" id="Coils"/>
    </source>
</evidence>
<evidence type="ECO:0000313" key="2">
    <source>
        <dbReference type="EMBL" id="TWI46857.1"/>
    </source>
</evidence>
<accession>A0A562PQY3</accession>